<comment type="caution">
    <text evidence="2">The sequence shown here is derived from an EMBL/GenBank/DDBJ whole genome shotgun (WGS) entry which is preliminary data.</text>
</comment>
<dbReference type="RefSeq" id="WP_367722925.1">
    <property type="nucleotide sequence ID" value="NZ_JBFOCH010000002.1"/>
</dbReference>
<feature type="transmembrane region" description="Helical" evidence="1">
    <location>
        <begin position="20"/>
        <end position="39"/>
    </location>
</feature>
<name>A0ABV3QYW3_9HYPH</name>
<reference evidence="2 3" key="1">
    <citation type="submission" date="2024-06" db="EMBL/GenBank/DDBJ databases">
        <authorList>
            <person name="Tuo L."/>
        </authorList>
    </citation>
    <scope>NUCLEOTIDE SEQUENCE [LARGE SCALE GENOMIC DNA]</scope>
    <source>
        <strain evidence="2 3">ZMM04-5</strain>
    </source>
</reference>
<evidence type="ECO:0000313" key="2">
    <source>
        <dbReference type="EMBL" id="MEW9805842.1"/>
    </source>
</evidence>
<protein>
    <submittedName>
        <fullName evidence="2">Uncharacterized protein</fullName>
    </submittedName>
</protein>
<dbReference type="EMBL" id="JBFOCI010000002">
    <property type="protein sequence ID" value="MEW9805842.1"/>
    <property type="molecule type" value="Genomic_DNA"/>
</dbReference>
<sequence>MTKARVIAIADRATPTALQLIAATHIALLVAFLSALANVSRLVQP</sequence>
<keyword evidence="1" id="KW-0472">Membrane</keyword>
<evidence type="ECO:0000256" key="1">
    <source>
        <dbReference type="SAM" id="Phobius"/>
    </source>
</evidence>
<proteinExistence type="predicted"/>
<accession>A0ABV3QYW3</accession>
<gene>
    <name evidence="2" type="ORF">ABUE31_07605</name>
</gene>
<keyword evidence="3" id="KW-1185">Reference proteome</keyword>
<organism evidence="2 3">
    <name type="scientific">Mesorhizobium marinum</name>
    <dbReference type="NCBI Taxonomy" id="3228790"/>
    <lineage>
        <taxon>Bacteria</taxon>
        <taxon>Pseudomonadati</taxon>
        <taxon>Pseudomonadota</taxon>
        <taxon>Alphaproteobacteria</taxon>
        <taxon>Hyphomicrobiales</taxon>
        <taxon>Phyllobacteriaceae</taxon>
        <taxon>Mesorhizobium</taxon>
    </lineage>
</organism>
<evidence type="ECO:0000313" key="3">
    <source>
        <dbReference type="Proteomes" id="UP001556196"/>
    </source>
</evidence>
<dbReference type="Proteomes" id="UP001556196">
    <property type="component" value="Unassembled WGS sequence"/>
</dbReference>
<keyword evidence="1" id="KW-1133">Transmembrane helix</keyword>
<keyword evidence="1" id="KW-0812">Transmembrane</keyword>